<dbReference type="InterPro" id="IPR019600">
    <property type="entry name" value="Hemin_uptake_protein_HemP"/>
</dbReference>
<reference evidence="2 3" key="1">
    <citation type="submission" date="2024-01" db="EMBL/GenBank/DDBJ databases">
        <title>Multi-omics insights into the function and evolution of sodium benzoate biodegradation pathways in Benzoatithermus flavus gen. nov., sp. nov. from hot spring.</title>
        <authorList>
            <person name="Hu C.-J."/>
            <person name="Li W.-J."/>
        </authorList>
    </citation>
    <scope>NUCLEOTIDE SEQUENCE [LARGE SCALE GENOMIC DNA]</scope>
    <source>
        <strain evidence="2 3">SYSU G07066</strain>
    </source>
</reference>
<accession>A0ABU8XTV2</accession>
<sequence>MPRQADEPQAPSTGQDDARQPVSSRELLGGRRELQIVHNGSIYRLRVTGNGKLILTK</sequence>
<proteinExistence type="predicted"/>
<comment type="caution">
    <text evidence="2">The sequence shown here is derived from an EMBL/GenBank/DDBJ whole genome shotgun (WGS) entry which is preliminary data.</text>
</comment>
<evidence type="ECO:0000313" key="2">
    <source>
        <dbReference type="EMBL" id="MEK0084635.1"/>
    </source>
</evidence>
<evidence type="ECO:0000313" key="3">
    <source>
        <dbReference type="Proteomes" id="UP001375743"/>
    </source>
</evidence>
<keyword evidence="3" id="KW-1185">Reference proteome</keyword>
<name>A0ABU8XTV2_9PROT</name>
<protein>
    <submittedName>
        <fullName evidence="2">Hemin uptake protein HemP</fullName>
    </submittedName>
</protein>
<dbReference type="RefSeq" id="WP_418160481.1">
    <property type="nucleotide sequence ID" value="NZ_JBBLZC010000016.1"/>
</dbReference>
<dbReference type="EMBL" id="JBBLZC010000016">
    <property type="protein sequence ID" value="MEK0084635.1"/>
    <property type="molecule type" value="Genomic_DNA"/>
</dbReference>
<dbReference type="Proteomes" id="UP001375743">
    <property type="component" value="Unassembled WGS sequence"/>
</dbReference>
<gene>
    <name evidence="2" type="ORF">U1T56_15880</name>
</gene>
<dbReference type="Pfam" id="PF10636">
    <property type="entry name" value="hemP"/>
    <property type="match status" value="1"/>
</dbReference>
<organism evidence="2 3">
    <name type="scientific">Benzoatithermus flavus</name>
    <dbReference type="NCBI Taxonomy" id="3108223"/>
    <lineage>
        <taxon>Bacteria</taxon>
        <taxon>Pseudomonadati</taxon>
        <taxon>Pseudomonadota</taxon>
        <taxon>Alphaproteobacteria</taxon>
        <taxon>Geminicoccales</taxon>
        <taxon>Geminicoccaceae</taxon>
        <taxon>Benzoatithermus</taxon>
    </lineage>
</organism>
<dbReference type="Gene3D" id="2.10.70.10">
    <property type="entry name" value="Complement Module, domain 1"/>
    <property type="match status" value="1"/>
</dbReference>
<feature type="region of interest" description="Disordered" evidence="1">
    <location>
        <begin position="1"/>
        <end position="27"/>
    </location>
</feature>
<evidence type="ECO:0000256" key="1">
    <source>
        <dbReference type="SAM" id="MobiDB-lite"/>
    </source>
</evidence>